<feature type="compositionally biased region" description="Basic and acidic residues" evidence="1">
    <location>
        <begin position="91"/>
        <end position="103"/>
    </location>
</feature>
<feature type="region of interest" description="Disordered" evidence="1">
    <location>
        <begin position="29"/>
        <end position="118"/>
    </location>
</feature>
<feature type="compositionally biased region" description="Basic and acidic residues" evidence="1">
    <location>
        <begin position="1258"/>
        <end position="1269"/>
    </location>
</feature>
<feature type="region of interest" description="Disordered" evidence="1">
    <location>
        <begin position="246"/>
        <end position="286"/>
    </location>
</feature>
<dbReference type="PANTHER" id="PTHR34536:SF4">
    <property type="entry name" value="BTZ DOMAIN-CONTAINING PROTEIN"/>
    <property type="match status" value="1"/>
</dbReference>
<feature type="compositionally biased region" description="Basic and acidic residues" evidence="1">
    <location>
        <begin position="1338"/>
        <end position="1348"/>
    </location>
</feature>
<evidence type="ECO:0000313" key="2">
    <source>
        <dbReference type="EMBL" id="RHN82749.1"/>
    </source>
</evidence>
<feature type="compositionally biased region" description="Basic and acidic residues" evidence="1">
    <location>
        <begin position="477"/>
        <end position="489"/>
    </location>
</feature>
<feature type="compositionally biased region" description="Polar residues" evidence="1">
    <location>
        <begin position="52"/>
        <end position="67"/>
    </location>
</feature>
<feature type="region of interest" description="Disordered" evidence="1">
    <location>
        <begin position="470"/>
        <end position="496"/>
    </location>
</feature>
<sequence length="1370" mass="151412">MPISGREESGIKSFAGQFSDLVAGVPIKKRRYPPLIQSPSPPRTEETDLQQKENSSTSQGSTLSNVSIAGAPIKKRRFPPSLQASLEEASVQEKSHTMQKEHSTTSLGSTLSTSSAGLSDTIGNPIIEKMKSSSDVTNVDMVQKSSLLMPKREESNPTLDVVNSKEKVMLNEGNEKNSGSQTIKANPELLLAAKDGLALSIGADLSKQIVQDTVKQESPIVPGSTTLSLSMKKHLFSSVTSSDINKIQPNMEKGEPVSLELSLSKEESSTHSSNTDAKSDSDTTRVHSSRANWDLNTTMDAWDEGSDASSVKTSIDGLNISHSALGEKQLTCSTGMTPPTSAVSVNQTRKESQSKAFVTSTGLYGQQYKCADPRNLCLSPFVQKYVEEPSRVSVKLNSGVAAPLVSLPSLAATAGDANTSSVRLVKPEPYDENLKKNLKKANAHLVGSLDSVAVKKEFIQHSVIKPSNVDSTFIKSEPSHEGNQERSKTAESTTTNQLGKVLPQMSLCSSSMTVPVMLNSTQVFAEVVHPAVKPVCTAVLTTGKNIVGQLENYSCAKGVNVEKVCDVVSSNSEQVPLVTVAISNPMVTTGLKYSSIVTKKEVADEHDGCRLKLMNEPTDARDSGVGCVSDEEKITLSTDMLEDDSFGSGLESDENHAVTVAVDTERYTEDDDYEDGEVREPLEPSKVEDTICEVRETEHPDLSNYDNKPVEKGVVVSSDYPTSSRVMENDNMTVIHNEIVSKDDVDIQMNEKPGKVIDKNVCVQESMDGEKSDIAADKRPVNVSQGKPLDLLERIIVSETQETEQPCNQATDGRHVIDVLCADEVVKTTDTVRETDLDFPKMEGSANTEDITKDVTNSSNQGRIIDLSRAASSSSPSKTRPISGRSLPTRAGRDVFPDTLDGDKLYRGRDEVYIDAPHRFSRERHQDMSTRNSRLNFGRGRGRVNSRGRGDWESEREYSGEFYNGPNQQYRGARSKYSSAIADNDLEYNNAGPDDSYVNGRLGRKPLNDGSYIAPRRRSPGGVRDGIQMGHRNQRPVSPSGRCIGGDGSELGGMRHSEKFMRGFNDDTLDSVYTRPQQFEGMDGRFSRGRGRGRNFSSMQRRGGLSRMRSKSPIRSRSRSPGQWTSPRRRSPRRRSPDGFGGHPEITHRRSPLYRVDRMRSPDRPVFTGERVVRRHGSPQFISRPSNDMRDIDSARDHGHPRSVISNRSPSGRILIRNRRFDVVDPRDRSDNDDEYFGSGGPMHSGRMVNINNGEGNGEERRRFGERRGPVRSFRPPYNNGNNNAGENFHINAEDGPRHYRFCSDDSDFHERGNNLRERDFDRRIKGRNGNGPPRRTRNMDEQEDNFRHGGQVWSDDSFDDISRVKRKRF</sequence>
<dbReference type="PANTHER" id="PTHR34536">
    <property type="entry name" value="DENTIN SIALOPHOSPHOPROTEIN-LIKE PROTEIN"/>
    <property type="match status" value="1"/>
</dbReference>
<feature type="compositionally biased region" description="Basic residues" evidence="1">
    <location>
        <begin position="1108"/>
        <end position="1118"/>
    </location>
</feature>
<feature type="compositionally biased region" description="Basic and acidic residues" evidence="1">
    <location>
        <begin position="1311"/>
        <end position="1324"/>
    </location>
</feature>
<comment type="caution">
    <text evidence="2">The sequence shown here is derived from an EMBL/GenBank/DDBJ whole genome shotgun (WGS) entry which is preliminary data.</text>
</comment>
<feature type="compositionally biased region" description="Basic and acidic residues" evidence="1">
    <location>
        <begin position="948"/>
        <end position="959"/>
    </location>
</feature>
<dbReference type="OrthoDB" id="758862at2759"/>
<name>A0A396JWM7_MEDTR</name>
<feature type="compositionally biased region" description="Basic and acidic residues" evidence="1">
    <location>
        <begin position="1187"/>
        <end position="1200"/>
    </location>
</feature>
<feature type="region of interest" description="Disordered" evidence="1">
    <location>
        <begin position="1311"/>
        <end position="1358"/>
    </location>
</feature>
<organism evidence="2 3">
    <name type="scientific">Medicago truncatula</name>
    <name type="common">Barrel medic</name>
    <name type="synonym">Medicago tribuloides</name>
    <dbReference type="NCBI Taxonomy" id="3880"/>
    <lineage>
        <taxon>Eukaryota</taxon>
        <taxon>Viridiplantae</taxon>
        <taxon>Streptophyta</taxon>
        <taxon>Embryophyta</taxon>
        <taxon>Tracheophyta</taxon>
        <taxon>Spermatophyta</taxon>
        <taxon>Magnoliopsida</taxon>
        <taxon>eudicotyledons</taxon>
        <taxon>Gunneridae</taxon>
        <taxon>Pentapetalae</taxon>
        <taxon>rosids</taxon>
        <taxon>fabids</taxon>
        <taxon>Fabales</taxon>
        <taxon>Fabaceae</taxon>
        <taxon>Papilionoideae</taxon>
        <taxon>50 kb inversion clade</taxon>
        <taxon>NPAAA clade</taxon>
        <taxon>Hologalegina</taxon>
        <taxon>IRL clade</taxon>
        <taxon>Trifolieae</taxon>
        <taxon>Medicago</taxon>
    </lineage>
</organism>
<feature type="region of interest" description="Disordered" evidence="1">
    <location>
        <begin position="1177"/>
        <end position="1210"/>
    </location>
</feature>
<evidence type="ECO:0000313" key="3">
    <source>
        <dbReference type="Proteomes" id="UP000265566"/>
    </source>
</evidence>
<evidence type="ECO:0000256" key="1">
    <source>
        <dbReference type="SAM" id="MobiDB-lite"/>
    </source>
</evidence>
<accession>A0A396JWM7</accession>
<feature type="region of interest" description="Disordered" evidence="1">
    <location>
        <begin position="924"/>
        <end position="970"/>
    </location>
</feature>
<protein>
    <submittedName>
        <fullName evidence="2">Uncharacterized protein</fullName>
    </submittedName>
</protein>
<reference evidence="3" key="1">
    <citation type="journal article" date="2018" name="Nat. Plants">
        <title>Whole-genome landscape of Medicago truncatula symbiotic genes.</title>
        <authorList>
            <person name="Pecrix Y."/>
            <person name="Staton S.E."/>
            <person name="Sallet E."/>
            <person name="Lelandais-Briere C."/>
            <person name="Moreau S."/>
            <person name="Carrere S."/>
            <person name="Blein T."/>
            <person name="Jardinaud M.F."/>
            <person name="Latrasse D."/>
            <person name="Zouine M."/>
            <person name="Zahm M."/>
            <person name="Kreplak J."/>
            <person name="Mayjonade B."/>
            <person name="Satge C."/>
            <person name="Perez M."/>
            <person name="Cauet S."/>
            <person name="Marande W."/>
            <person name="Chantry-Darmon C."/>
            <person name="Lopez-Roques C."/>
            <person name="Bouchez O."/>
            <person name="Berard A."/>
            <person name="Debelle F."/>
            <person name="Munos S."/>
            <person name="Bendahmane A."/>
            <person name="Berges H."/>
            <person name="Niebel A."/>
            <person name="Buitink J."/>
            <person name="Frugier F."/>
            <person name="Benhamed M."/>
            <person name="Crespi M."/>
            <person name="Gouzy J."/>
            <person name="Gamas P."/>
        </authorList>
    </citation>
    <scope>NUCLEOTIDE SEQUENCE [LARGE SCALE GENOMIC DNA]</scope>
    <source>
        <strain evidence="3">cv. Jemalong A17</strain>
    </source>
</reference>
<dbReference type="EMBL" id="PSQE01000001">
    <property type="protein sequence ID" value="RHN82749.1"/>
    <property type="molecule type" value="Genomic_DNA"/>
</dbReference>
<feature type="compositionally biased region" description="Low complexity" evidence="1">
    <location>
        <begin position="104"/>
        <end position="118"/>
    </location>
</feature>
<gene>
    <name evidence="2" type="ORF">MtrunA17_Chr1g0213121</name>
</gene>
<feature type="compositionally biased region" description="Polar residues" evidence="1">
    <location>
        <begin position="845"/>
        <end position="862"/>
    </location>
</feature>
<dbReference type="Gramene" id="rna6933">
    <property type="protein sequence ID" value="RHN82749.1"/>
    <property type="gene ID" value="gene6933"/>
</dbReference>
<feature type="region of interest" description="Disordered" evidence="1">
    <location>
        <begin position="663"/>
        <end position="688"/>
    </location>
</feature>
<dbReference type="Proteomes" id="UP000265566">
    <property type="component" value="Chromosome 1"/>
</dbReference>
<feature type="compositionally biased region" description="Basic and acidic residues" evidence="1">
    <location>
        <begin position="676"/>
        <end position="688"/>
    </location>
</feature>
<feature type="compositionally biased region" description="Low complexity" evidence="1">
    <location>
        <begin position="868"/>
        <end position="883"/>
    </location>
</feature>
<feature type="region of interest" description="Disordered" evidence="1">
    <location>
        <begin position="1008"/>
        <end position="1043"/>
    </location>
</feature>
<feature type="region of interest" description="Disordered" evidence="1">
    <location>
        <begin position="840"/>
        <end position="898"/>
    </location>
</feature>
<feature type="region of interest" description="Disordered" evidence="1">
    <location>
        <begin position="1225"/>
        <end position="1285"/>
    </location>
</feature>
<feature type="region of interest" description="Disordered" evidence="1">
    <location>
        <begin position="1075"/>
        <end position="1151"/>
    </location>
</feature>
<proteinExistence type="predicted"/>